<dbReference type="Proteomes" id="UP001157974">
    <property type="component" value="Unassembled WGS sequence"/>
</dbReference>
<reference evidence="7 8" key="1">
    <citation type="journal article" date="2023" name="Nat. Commun.">
        <title>Origin of minicircular mitochondrial genomes in red algae.</title>
        <authorList>
            <person name="Lee Y."/>
            <person name="Cho C.H."/>
            <person name="Lee Y.M."/>
            <person name="Park S.I."/>
            <person name="Yang J.H."/>
            <person name="West J.A."/>
            <person name="Bhattacharya D."/>
            <person name="Yoon H.S."/>
        </authorList>
    </citation>
    <scope>NUCLEOTIDE SEQUENCE [LARGE SCALE GENOMIC DNA]</scope>
    <source>
        <strain evidence="7 8">CCMP1338</strain>
        <tissue evidence="7">Whole cell</tissue>
    </source>
</reference>
<comment type="similarity">
    <text evidence="4">Belongs to the eIF-3 subunit F family.</text>
</comment>
<dbReference type="InterPro" id="IPR024969">
    <property type="entry name" value="EIF3F/CSN6-like_C"/>
</dbReference>
<dbReference type="AlphaFoldDB" id="A0AAV8V1M2"/>
<evidence type="ECO:0000256" key="5">
    <source>
        <dbReference type="SAM" id="Coils"/>
    </source>
</evidence>
<evidence type="ECO:0000256" key="2">
    <source>
        <dbReference type="ARBA" id="ARBA00022540"/>
    </source>
</evidence>
<keyword evidence="5" id="KW-0175">Coiled coil</keyword>
<comment type="subunit">
    <text evidence="4">Component of the eukaryotic translation initiation factor 3 (eIF-3) complex.</text>
</comment>
<organism evidence="7 8">
    <name type="scientific">Rhodosorus marinus</name>
    <dbReference type="NCBI Taxonomy" id="101924"/>
    <lineage>
        <taxon>Eukaryota</taxon>
        <taxon>Rhodophyta</taxon>
        <taxon>Stylonematophyceae</taxon>
        <taxon>Stylonematales</taxon>
        <taxon>Stylonemataceae</taxon>
        <taxon>Rhodosorus</taxon>
    </lineage>
</organism>
<keyword evidence="3 4" id="KW-0648">Protein biosynthesis</keyword>
<keyword evidence="8" id="KW-1185">Reference proteome</keyword>
<sequence length="296" mass="32653">MTSLDVFVAGQEYGVKQVQVSPMVLFNVLDHYLRRAAGSTRVIGTLLGRVTGENSVEVVSSFPVPHSESGGEVGVDVVYHKSMFELQKSVEPGEEVVGWYATGDAPDANSVLIHEFYGQTCANPVHLLIDAELFTDMTQLKCFISTAYKIDAQDLRSEFRTVPVHVQATKADKTGLEALFRRTVEPLPESERVEKEVSREENEIENLEASLEALLELLKSIGTQVDSVISGETEGDASVGRYLTESLAGVPTIDVELFEKAYGDSMRDLLMVVYLAKLTKTQLNIAERMLSFDLKL</sequence>
<feature type="domain" description="MPN" evidence="6">
    <location>
        <begin position="18"/>
        <end position="149"/>
    </location>
</feature>
<comment type="subcellular location">
    <subcellularLocation>
        <location evidence="4">Cytoplasm</location>
    </subcellularLocation>
</comment>
<dbReference type="Pfam" id="PF13012">
    <property type="entry name" value="MitMem_reg"/>
    <property type="match status" value="1"/>
</dbReference>
<evidence type="ECO:0000259" key="6">
    <source>
        <dbReference type="PROSITE" id="PS50249"/>
    </source>
</evidence>
<evidence type="ECO:0000256" key="4">
    <source>
        <dbReference type="HAMAP-Rule" id="MF_03005"/>
    </source>
</evidence>
<evidence type="ECO:0000313" key="8">
    <source>
        <dbReference type="Proteomes" id="UP001157974"/>
    </source>
</evidence>
<evidence type="ECO:0000256" key="3">
    <source>
        <dbReference type="ARBA" id="ARBA00022917"/>
    </source>
</evidence>
<feature type="coiled-coil region" evidence="5">
    <location>
        <begin position="190"/>
        <end position="224"/>
    </location>
</feature>
<dbReference type="HAMAP" id="MF_03005">
    <property type="entry name" value="eIF3f"/>
    <property type="match status" value="1"/>
</dbReference>
<name>A0AAV8V1M2_9RHOD</name>
<evidence type="ECO:0000313" key="7">
    <source>
        <dbReference type="EMBL" id="KAJ8907077.1"/>
    </source>
</evidence>
<comment type="caution">
    <text evidence="7">The sequence shown here is derived from an EMBL/GenBank/DDBJ whole genome shotgun (WGS) entry which is preliminary data.</text>
</comment>
<dbReference type="GO" id="GO:0008237">
    <property type="term" value="F:metallopeptidase activity"/>
    <property type="evidence" value="ECO:0007669"/>
    <property type="project" value="InterPro"/>
</dbReference>
<dbReference type="GO" id="GO:0033290">
    <property type="term" value="C:eukaryotic 48S preinitiation complex"/>
    <property type="evidence" value="ECO:0007669"/>
    <property type="project" value="UniProtKB-UniRule"/>
</dbReference>
<dbReference type="EMBL" id="JAMWBK010000003">
    <property type="protein sequence ID" value="KAJ8907077.1"/>
    <property type="molecule type" value="Genomic_DNA"/>
</dbReference>
<accession>A0AAV8V1M2</accession>
<keyword evidence="2 4" id="KW-0396">Initiation factor</keyword>
<dbReference type="GO" id="GO:0016282">
    <property type="term" value="C:eukaryotic 43S preinitiation complex"/>
    <property type="evidence" value="ECO:0007669"/>
    <property type="project" value="UniProtKB-UniRule"/>
</dbReference>
<evidence type="ECO:0000256" key="1">
    <source>
        <dbReference type="ARBA" id="ARBA00022490"/>
    </source>
</evidence>
<proteinExistence type="inferred from homology"/>
<protein>
    <recommendedName>
        <fullName evidence="4">Eukaryotic translation initiation factor 3 subunit F</fullName>
        <shortName evidence="4">eIF3f</shortName>
    </recommendedName>
    <alternativeName>
        <fullName evidence="4">Eukaryotic translation initiation factor 3 subunit 5</fullName>
    </alternativeName>
</protein>
<dbReference type="PANTHER" id="PTHR10540">
    <property type="entry name" value="EUKARYOTIC TRANSLATION INITIATION FACTOR 3 SUBUNIT F-RELATED"/>
    <property type="match status" value="1"/>
</dbReference>
<gene>
    <name evidence="7" type="ORF">NDN08_003559</name>
</gene>
<dbReference type="GO" id="GO:0071541">
    <property type="term" value="C:eukaryotic translation initiation factor 3 complex, eIF3m"/>
    <property type="evidence" value="ECO:0007669"/>
    <property type="project" value="TreeGrafter"/>
</dbReference>
<dbReference type="GO" id="GO:0031369">
    <property type="term" value="F:translation initiation factor binding"/>
    <property type="evidence" value="ECO:0007669"/>
    <property type="project" value="InterPro"/>
</dbReference>
<dbReference type="PANTHER" id="PTHR10540:SF6">
    <property type="entry name" value="EUKARYOTIC TRANSLATION INITIATION FACTOR 3 SUBUNIT F"/>
    <property type="match status" value="1"/>
</dbReference>
<dbReference type="Gene3D" id="3.40.140.10">
    <property type="entry name" value="Cytidine Deaminase, domain 2"/>
    <property type="match status" value="1"/>
</dbReference>
<dbReference type="InterPro" id="IPR037518">
    <property type="entry name" value="MPN"/>
</dbReference>
<dbReference type="GO" id="GO:0003743">
    <property type="term" value="F:translation initiation factor activity"/>
    <property type="evidence" value="ECO:0007669"/>
    <property type="project" value="UniProtKB-UniRule"/>
</dbReference>
<comment type="function">
    <text evidence="4">Component of the eukaryotic translation initiation factor 3 (eIF-3) complex, which is involved in protein synthesis of a specialized repertoire of mRNAs and, together with other initiation factors, stimulates binding of mRNA and methionyl-tRNAi to the 40S ribosome. The eIF-3 complex specifically targets and initiates translation of a subset of mRNAs involved in cell proliferation.</text>
</comment>
<keyword evidence="1 4" id="KW-0963">Cytoplasm</keyword>
<dbReference type="InterPro" id="IPR027531">
    <property type="entry name" value="eIF3f"/>
</dbReference>
<dbReference type="GO" id="GO:0001732">
    <property type="term" value="P:formation of cytoplasmic translation initiation complex"/>
    <property type="evidence" value="ECO:0007669"/>
    <property type="project" value="UniProtKB-UniRule"/>
</dbReference>
<dbReference type="SMART" id="SM00232">
    <property type="entry name" value="JAB_MPN"/>
    <property type="match status" value="1"/>
</dbReference>
<dbReference type="PROSITE" id="PS50249">
    <property type="entry name" value="MPN"/>
    <property type="match status" value="1"/>
</dbReference>
<dbReference type="Pfam" id="PF01398">
    <property type="entry name" value="JAB"/>
    <property type="match status" value="1"/>
</dbReference>
<dbReference type="InterPro" id="IPR000555">
    <property type="entry name" value="JAMM/MPN+_dom"/>
</dbReference>